<keyword evidence="7 10" id="KW-0333">Golgi apparatus</keyword>
<dbReference type="GO" id="GO:0030126">
    <property type="term" value="C:COPI vesicle coat"/>
    <property type="evidence" value="ECO:0007669"/>
    <property type="project" value="UniProtKB-UniRule"/>
</dbReference>
<dbReference type="GO" id="GO:0000139">
    <property type="term" value="C:Golgi membrane"/>
    <property type="evidence" value="ECO:0007669"/>
    <property type="project" value="UniProtKB-SubCell"/>
</dbReference>
<keyword evidence="4 10" id="KW-0963">Cytoplasm</keyword>
<reference evidence="14" key="1">
    <citation type="submission" date="2017-01" db="EMBL/GenBank/DDBJ databases">
        <title>Comparative genomics of anhydrobiosis in the tardigrade Hypsibius dujardini.</title>
        <authorList>
            <person name="Yoshida Y."/>
            <person name="Koutsovoulos G."/>
            <person name="Laetsch D."/>
            <person name="Stevens L."/>
            <person name="Kumar S."/>
            <person name="Horikawa D."/>
            <person name="Ishino K."/>
            <person name="Komine S."/>
            <person name="Tomita M."/>
            <person name="Blaxter M."/>
            <person name="Arakawa K."/>
        </authorList>
    </citation>
    <scope>NUCLEOTIDE SEQUENCE [LARGE SCALE GENOMIC DNA]</scope>
    <source>
        <strain evidence="14">Z151</strain>
    </source>
</reference>
<dbReference type="Proteomes" id="UP000192578">
    <property type="component" value="Unassembled WGS sequence"/>
</dbReference>
<dbReference type="PANTHER" id="PTHR10121:SF0">
    <property type="entry name" value="COATOMER SUBUNIT DELTA"/>
    <property type="match status" value="1"/>
</dbReference>
<keyword evidence="8 10" id="KW-0472">Membrane</keyword>
<dbReference type="InterPro" id="IPR027059">
    <property type="entry name" value="Coatomer_dsu"/>
</dbReference>
<dbReference type="Pfam" id="PF00928">
    <property type="entry name" value="Adap_comp_sub"/>
    <property type="match status" value="1"/>
</dbReference>
<comment type="subunit">
    <text evidence="2 10">Oligomeric complex that consists of at least the alpha, beta, beta', gamma, delta, epsilon and zeta subunits.</text>
</comment>
<dbReference type="GO" id="GO:0051645">
    <property type="term" value="P:Golgi localization"/>
    <property type="evidence" value="ECO:0007669"/>
    <property type="project" value="TreeGrafter"/>
</dbReference>
<accession>A0A1W0WUA3</accession>
<evidence type="ECO:0000256" key="9">
    <source>
        <dbReference type="ARBA" id="ARBA00023329"/>
    </source>
</evidence>
<evidence type="ECO:0000256" key="6">
    <source>
        <dbReference type="ARBA" id="ARBA00022927"/>
    </source>
</evidence>
<dbReference type="EMBL" id="MTYJ01000046">
    <property type="protein sequence ID" value="OQV18781.1"/>
    <property type="molecule type" value="Genomic_DNA"/>
</dbReference>
<proteinExistence type="inferred from homology"/>
<dbReference type="CDD" id="cd14830">
    <property type="entry name" value="Delta_COP_N"/>
    <property type="match status" value="1"/>
</dbReference>
<dbReference type="InterPro" id="IPR036168">
    <property type="entry name" value="AP2_Mu_C_sf"/>
</dbReference>
<keyword evidence="5 10" id="KW-0931">ER-Golgi transport</keyword>
<keyword evidence="9 10" id="KW-0968">Cytoplasmic vesicle</keyword>
<sequence length="509" mass="56193">MVLLAAAVCNKQGKALLSRQFVDMTRSRIEGLLASFPKLMTTGKQHTFVETDSVRFVYQPIDKIYMVLVTTRNSNILEDLETLRLFARVIPEYCKVLDEADVVKNAFSLIFAFDEIVALGYRENVSLAQIRTLTEMDSQDERIQIAVRQTQEREAKEASKRKAKELTQLRKDAVKTGRAMPAMGGMGSSNSNMSSMSTPVVETHRQEEKPAYQAPKVSSGKGMKLGTKAKDVDMFVNQLKSEGEKVMSQAATSIRKASVHESSGGNSAAGRAGVHVESKEEIKLTAGGDGSLESMEITGVLAFKVTDESSSRLALKIDLGDGRSQIQLHPKFDKDKWRNQGIAALKNPEEAFPLNTEVSILKWRLQTTEEDQIPLSINCWPTEAAKGVQVNIEYTLNATDVELRDVVISIPIPQGYGAPVVGDCDGEYTYERGYLSWKIPVIDDSNETGILEFTTPSGKPTGFFPVKVDFTSAQSLLGVTIEEIQRATDGEPVKFSSDHLLKVSKYEFV</sequence>
<dbReference type="Gene3D" id="3.30.450.60">
    <property type="match status" value="1"/>
</dbReference>
<comment type="subcellular location">
    <subcellularLocation>
        <location evidence="10 11">Cytoplasm</location>
    </subcellularLocation>
    <subcellularLocation>
        <location evidence="10 11">Cytoplasmic vesicle</location>
        <location evidence="10 11">COPI-coated vesicle membrane</location>
        <topology evidence="10 11">Peripheral membrane protein</topology>
        <orientation evidence="10 11">Cytoplasmic side</orientation>
    </subcellularLocation>
    <subcellularLocation>
        <location evidence="10 11">Golgi apparatus membrane</location>
        <topology evidence="10 11">Peripheral membrane protein</topology>
        <orientation evidence="10 11">Cytoplasmic side</orientation>
    </subcellularLocation>
</comment>
<comment type="caution">
    <text evidence="13">The sequence shown here is derived from an EMBL/GenBank/DDBJ whole genome shotgun (WGS) entry which is preliminary data.</text>
</comment>
<name>A0A1W0WUA3_HYPEX</name>
<keyword evidence="3 10" id="KW-0813">Transport</keyword>
<dbReference type="GO" id="GO:0015031">
    <property type="term" value="P:protein transport"/>
    <property type="evidence" value="ECO:0007669"/>
    <property type="project" value="UniProtKB-KW"/>
</dbReference>
<dbReference type="InterPro" id="IPR028565">
    <property type="entry name" value="MHD"/>
</dbReference>
<feature type="domain" description="MHD" evidence="12">
    <location>
        <begin position="271"/>
        <end position="509"/>
    </location>
</feature>
<evidence type="ECO:0000256" key="10">
    <source>
        <dbReference type="RuleBase" id="RU364018"/>
    </source>
</evidence>
<keyword evidence="14" id="KW-1185">Reference proteome</keyword>
<dbReference type="PROSITE" id="PS51072">
    <property type="entry name" value="MHD"/>
    <property type="match status" value="1"/>
</dbReference>
<dbReference type="InterPro" id="IPR022775">
    <property type="entry name" value="AP_mu_sigma_su"/>
</dbReference>
<gene>
    <name evidence="13" type="ORF">BV898_07217</name>
</gene>
<dbReference type="Pfam" id="PF01217">
    <property type="entry name" value="Clat_adaptor_s"/>
    <property type="match status" value="1"/>
</dbReference>
<evidence type="ECO:0000313" key="13">
    <source>
        <dbReference type="EMBL" id="OQV18781.1"/>
    </source>
</evidence>
<dbReference type="PANTHER" id="PTHR10121">
    <property type="entry name" value="COATOMER SUBUNIT DELTA"/>
    <property type="match status" value="1"/>
</dbReference>
<evidence type="ECO:0000256" key="5">
    <source>
        <dbReference type="ARBA" id="ARBA00022892"/>
    </source>
</evidence>
<keyword evidence="6 10" id="KW-0653">Protein transport</keyword>
<dbReference type="GO" id="GO:0006890">
    <property type="term" value="P:retrograde vesicle-mediated transport, Golgi to endoplasmic reticulum"/>
    <property type="evidence" value="ECO:0007669"/>
    <property type="project" value="UniProtKB-UniRule"/>
</dbReference>
<evidence type="ECO:0000256" key="11">
    <source>
        <dbReference type="RuleBase" id="RU366052"/>
    </source>
</evidence>
<protein>
    <recommendedName>
        <fullName evidence="10">Coatomer subunit delta</fullName>
    </recommendedName>
</protein>
<evidence type="ECO:0000256" key="8">
    <source>
        <dbReference type="ARBA" id="ARBA00023136"/>
    </source>
</evidence>
<evidence type="ECO:0000313" key="14">
    <source>
        <dbReference type="Proteomes" id="UP000192578"/>
    </source>
</evidence>
<dbReference type="InterPro" id="IPR011012">
    <property type="entry name" value="Longin-like_dom_sf"/>
</dbReference>
<evidence type="ECO:0000256" key="4">
    <source>
        <dbReference type="ARBA" id="ARBA00022490"/>
    </source>
</evidence>
<evidence type="ECO:0000259" key="12">
    <source>
        <dbReference type="PROSITE" id="PS51072"/>
    </source>
</evidence>
<comment type="function">
    <text evidence="10">The coatomer is a cytosolic protein complex that binds to dilysine motifs and reversibly associates with Golgi non-clathrin-coated vesicles, which further mediate biosynthetic protein transport from the ER, via the Golgi up to the trans Golgi network. Coatomer complex is required for budding from Golgi membranes, and is essential for the retrograde Golgi-to-ER transport of dilysine-tagged proteins.</text>
</comment>
<evidence type="ECO:0000256" key="1">
    <source>
        <dbReference type="ARBA" id="ARBA00010516"/>
    </source>
</evidence>
<organism evidence="13 14">
    <name type="scientific">Hypsibius exemplaris</name>
    <name type="common">Freshwater tardigrade</name>
    <dbReference type="NCBI Taxonomy" id="2072580"/>
    <lineage>
        <taxon>Eukaryota</taxon>
        <taxon>Metazoa</taxon>
        <taxon>Ecdysozoa</taxon>
        <taxon>Tardigrada</taxon>
        <taxon>Eutardigrada</taxon>
        <taxon>Parachela</taxon>
        <taxon>Hypsibioidea</taxon>
        <taxon>Hypsibiidae</taxon>
        <taxon>Hypsibius</taxon>
    </lineage>
</organism>
<dbReference type="OrthoDB" id="10266042at2759"/>
<dbReference type="SUPFAM" id="SSF49447">
    <property type="entry name" value="Second domain of Mu2 adaptin subunit (ap50) of ap2 adaptor"/>
    <property type="match status" value="1"/>
</dbReference>
<evidence type="ECO:0000256" key="7">
    <source>
        <dbReference type="ARBA" id="ARBA00023034"/>
    </source>
</evidence>
<evidence type="ECO:0000256" key="3">
    <source>
        <dbReference type="ARBA" id="ARBA00022448"/>
    </source>
</evidence>
<dbReference type="CDD" id="cd09254">
    <property type="entry name" value="AP_delta-COPI_MHD"/>
    <property type="match status" value="1"/>
</dbReference>
<dbReference type="FunFam" id="2.60.40.1170:FF:000007">
    <property type="entry name" value="Coatomer subunit delta"/>
    <property type="match status" value="1"/>
</dbReference>
<dbReference type="GO" id="GO:0006888">
    <property type="term" value="P:endoplasmic reticulum to Golgi vesicle-mediated transport"/>
    <property type="evidence" value="ECO:0007669"/>
    <property type="project" value="TreeGrafter"/>
</dbReference>
<comment type="similarity">
    <text evidence="1 10">Belongs to the adaptor complexes medium subunit family. Delta-COP subfamily.</text>
</comment>
<evidence type="ECO:0000256" key="2">
    <source>
        <dbReference type="ARBA" id="ARBA00011775"/>
    </source>
</evidence>
<dbReference type="SUPFAM" id="SSF64356">
    <property type="entry name" value="SNARE-like"/>
    <property type="match status" value="1"/>
</dbReference>
<dbReference type="Gene3D" id="2.60.40.1170">
    <property type="entry name" value="Mu homology domain, subdomain B"/>
    <property type="match status" value="2"/>
</dbReference>
<dbReference type="AlphaFoldDB" id="A0A1W0WUA3"/>
<dbReference type="FunFam" id="3.30.450.60:FF:000003">
    <property type="entry name" value="Coatomer subunit delta"/>
    <property type="match status" value="1"/>
</dbReference>